<evidence type="ECO:0000256" key="1">
    <source>
        <dbReference type="SAM" id="MobiDB-lite"/>
    </source>
</evidence>
<proteinExistence type="predicted"/>
<keyword evidence="2" id="KW-1185">Reference proteome</keyword>
<sequence length="145" mass="16229">MDQVAAMNAAKTADQLPVPNKKRFFFGPEPAGVKKEFVYIRMNSSTGSSGAMKAAKTADQQSRAEQKILKPGGVKKAFVYIRMNSSTAEAQSFGKPRQRVSSDTEAQSVGKPRHETGTWFPKSRKRGDNQNLERNKDFFIFYFGR</sequence>
<protein>
    <submittedName>
        <fullName evidence="3">Uncharacterized protein</fullName>
    </submittedName>
</protein>
<evidence type="ECO:0000313" key="2">
    <source>
        <dbReference type="Proteomes" id="UP000887540"/>
    </source>
</evidence>
<feature type="region of interest" description="Disordered" evidence="1">
    <location>
        <begin position="88"/>
        <end position="129"/>
    </location>
</feature>
<accession>A0A914EH72</accession>
<dbReference type="AlphaFoldDB" id="A0A914EH72"/>
<reference evidence="3" key="1">
    <citation type="submission" date="2022-11" db="UniProtKB">
        <authorList>
            <consortium name="WormBaseParasite"/>
        </authorList>
    </citation>
    <scope>IDENTIFICATION</scope>
</reference>
<dbReference type="WBParaSite" id="ACRNAN_scaffold7857.g16080.t1">
    <property type="protein sequence ID" value="ACRNAN_scaffold7857.g16080.t1"/>
    <property type="gene ID" value="ACRNAN_scaffold7857.g16080"/>
</dbReference>
<organism evidence="2 3">
    <name type="scientific">Acrobeloides nanus</name>
    <dbReference type="NCBI Taxonomy" id="290746"/>
    <lineage>
        <taxon>Eukaryota</taxon>
        <taxon>Metazoa</taxon>
        <taxon>Ecdysozoa</taxon>
        <taxon>Nematoda</taxon>
        <taxon>Chromadorea</taxon>
        <taxon>Rhabditida</taxon>
        <taxon>Tylenchina</taxon>
        <taxon>Cephalobomorpha</taxon>
        <taxon>Cephaloboidea</taxon>
        <taxon>Cephalobidae</taxon>
        <taxon>Acrobeloides</taxon>
    </lineage>
</organism>
<dbReference type="Proteomes" id="UP000887540">
    <property type="component" value="Unplaced"/>
</dbReference>
<evidence type="ECO:0000313" key="3">
    <source>
        <dbReference type="WBParaSite" id="ACRNAN_scaffold7857.g16080.t1"/>
    </source>
</evidence>
<name>A0A914EH72_9BILA</name>